<feature type="non-terminal residue" evidence="1">
    <location>
        <position position="1"/>
    </location>
</feature>
<evidence type="ECO:0000313" key="1">
    <source>
        <dbReference type="EMBL" id="CAG8767330.1"/>
    </source>
</evidence>
<accession>A0ACA9QWT2</accession>
<evidence type="ECO:0000313" key="2">
    <source>
        <dbReference type="Proteomes" id="UP000789702"/>
    </source>
</evidence>
<keyword evidence="2" id="KW-1185">Reference proteome</keyword>
<organism evidence="1 2">
    <name type="scientific">Dentiscutata heterogama</name>
    <dbReference type="NCBI Taxonomy" id="1316150"/>
    <lineage>
        <taxon>Eukaryota</taxon>
        <taxon>Fungi</taxon>
        <taxon>Fungi incertae sedis</taxon>
        <taxon>Mucoromycota</taxon>
        <taxon>Glomeromycotina</taxon>
        <taxon>Glomeromycetes</taxon>
        <taxon>Diversisporales</taxon>
        <taxon>Gigasporaceae</taxon>
        <taxon>Dentiscutata</taxon>
    </lineage>
</organism>
<gene>
    <name evidence="1" type="ORF">DHETER_LOCUS15638</name>
</gene>
<dbReference type="EMBL" id="CAJVPU010054667">
    <property type="protein sequence ID" value="CAG8767330.1"/>
    <property type="molecule type" value="Genomic_DNA"/>
</dbReference>
<feature type="non-terminal residue" evidence="1">
    <location>
        <position position="55"/>
    </location>
</feature>
<name>A0ACA9QWT2_9GLOM</name>
<dbReference type="Proteomes" id="UP000789702">
    <property type="component" value="Unassembled WGS sequence"/>
</dbReference>
<proteinExistence type="predicted"/>
<reference evidence="1" key="1">
    <citation type="submission" date="2021-06" db="EMBL/GenBank/DDBJ databases">
        <authorList>
            <person name="Kallberg Y."/>
            <person name="Tangrot J."/>
            <person name="Rosling A."/>
        </authorList>
    </citation>
    <scope>NUCLEOTIDE SEQUENCE</scope>
    <source>
        <strain evidence="1">IL203A</strain>
    </source>
</reference>
<protein>
    <submittedName>
        <fullName evidence="1">4558_t:CDS:1</fullName>
    </submittedName>
</protein>
<comment type="caution">
    <text evidence="1">The sequence shown here is derived from an EMBL/GenBank/DDBJ whole genome shotgun (WGS) entry which is preliminary data.</text>
</comment>
<sequence length="55" mass="6170">YATTFAAQRIAHKYDASLGHSQKDPTICGSQNFQLLNACVRTTEERKDVLSLFHS</sequence>